<evidence type="ECO:0000256" key="1">
    <source>
        <dbReference type="ARBA" id="ARBA00022679"/>
    </source>
</evidence>
<evidence type="ECO:0000313" key="8">
    <source>
        <dbReference type="EMBL" id="RHL47086.1"/>
    </source>
</evidence>
<dbReference type="SUPFAM" id="SSF55060">
    <property type="entry name" value="GHMP Kinase, C-terminal domain"/>
    <property type="match status" value="1"/>
</dbReference>
<keyword evidence="3 8" id="KW-0418">Kinase</keyword>
<dbReference type="Pfam" id="PF00288">
    <property type="entry name" value="GHMP_kinases_N"/>
    <property type="match status" value="1"/>
</dbReference>
<evidence type="ECO:0000256" key="3">
    <source>
        <dbReference type="ARBA" id="ARBA00022777"/>
    </source>
</evidence>
<dbReference type="EMBL" id="QROT01000002">
    <property type="protein sequence ID" value="RHL47086.1"/>
    <property type="molecule type" value="Genomic_DNA"/>
</dbReference>
<dbReference type="InterPro" id="IPR020568">
    <property type="entry name" value="Ribosomal_Su5_D2-typ_SF"/>
</dbReference>
<gene>
    <name evidence="8" type="ORF">DW018_02905</name>
</gene>
<dbReference type="InterPro" id="IPR013750">
    <property type="entry name" value="GHMP_kinase_C_dom"/>
</dbReference>
<evidence type="ECO:0000256" key="4">
    <source>
        <dbReference type="ARBA" id="ARBA00022840"/>
    </source>
</evidence>
<name>A0A415LEU4_9FIRM</name>
<dbReference type="InterPro" id="IPR036554">
    <property type="entry name" value="GHMP_kinase_C_sf"/>
</dbReference>
<reference evidence="8 9" key="1">
    <citation type="submission" date="2018-08" db="EMBL/GenBank/DDBJ databases">
        <title>A genome reference for cultivated species of the human gut microbiota.</title>
        <authorList>
            <person name="Zou Y."/>
            <person name="Xue W."/>
            <person name="Luo G."/>
        </authorList>
    </citation>
    <scope>NUCLEOTIDE SEQUENCE [LARGE SCALE GENOMIC DNA]</scope>
    <source>
        <strain evidence="8 9">AF37-4</strain>
    </source>
</reference>
<organism evidence="8 9">
    <name type="scientific">Eubacterium ventriosum</name>
    <dbReference type="NCBI Taxonomy" id="39496"/>
    <lineage>
        <taxon>Bacteria</taxon>
        <taxon>Bacillati</taxon>
        <taxon>Bacillota</taxon>
        <taxon>Clostridia</taxon>
        <taxon>Eubacteriales</taxon>
        <taxon>Eubacteriaceae</taxon>
        <taxon>Eubacterium</taxon>
    </lineage>
</organism>
<feature type="domain" description="GHMP kinase N-terminal" evidence="6">
    <location>
        <begin position="74"/>
        <end position="160"/>
    </location>
</feature>
<evidence type="ECO:0000256" key="2">
    <source>
        <dbReference type="ARBA" id="ARBA00022741"/>
    </source>
</evidence>
<dbReference type="InterPro" id="IPR052203">
    <property type="entry name" value="GHMP_Kinase-Related"/>
</dbReference>
<dbReference type="Pfam" id="PF08544">
    <property type="entry name" value="GHMP_kinases_C"/>
    <property type="match status" value="1"/>
</dbReference>
<keyword evidence="2" id="KW-0547">Nucleotide-binding</keyword>
<dbReference type="Gene3D" id="3.30.230.120">
    <property type="match status" value="1"/>
</dbReference>
<dbReference type="AlphaFoldDB" id="A0A415LEU4"/>
<proteinExistence type="inferred from homology"/>
<dbReference type="PANTHER" id="PTHR32463:SF0">
    <property type="entry name" value="L-FUCOSE KINASE"/>
    <property type="match status" value="1"/>
</dbReference>
<dbReference type="GO" id="GO:0042352">
    <property type="term" value="P:GDP-L-fucose salvage"/>
    <property type="evidence" value="ECO:0007669"/>
    <property type="project" value="TreeGrafter"/>
</dbReference>
<dbReference type="GO" id="GO:0005524">
    <property type="term" value="F:ATP binding"/>
    <property type="evidence" value="ECO:0007669"/>
    <property type="project" value="UniProtKB-KW"/>
</dbReference>
<comment type="caution">
    <text evidence="8">The sequence shown here is derived from an EMBL/GenBank/DDBJ whole genome shotgun (WGS) entry which is preliminary data.</text>
</comment>
<dbReference type="Proteomes" id="UP000283314">
    <property type="component" value="Unassembled WGS sequence"/>
</dbReference>
<comment type="similarity">
    <text evidence="5">Belongs to the GHMP kinase family.</text>
</comment>
<dbReference type="PANTHER" id="PTHR32463">
    <property type="entry name" value="L-FUCOSE KINASE"/>
    <property type="match status" value="1"/>
</dbReference>
<dbReference type="InterPro" id="IPR014606">
    <property type="entry name" value="Heptose_7-P_kinase"/>
</dbReference>
<dbReference type="InterPro" id="IPR006204">
    <property type="entry name" value="GHMP_kinase_N_dom"/>
</dbReference>
<dbReference type="RefSeq" id="WP_118379276.1">
    <property type="nucleotide sequence ID" value="NZ_CABJDQ010000002.1"/>
</dbReference>
<dbReference type="GO" id="GO:0050201">
    <property type="term" value="F:fucokinase activity"/>
    <property type="evidence" value="ECO:0007669"/>
    <property type="project" value="TreeGrafter"/>
</dbReference>
<dbReference type="InterPro" id="IPR001174">
    <property type="entry name" value="HddA/FKP"/>
</dbReference>
<feature type="domain" description="GHMP kinase C-terminal" evidence="7">
    <location>
        <begin position="231"/>
        <end position="308"/>
    </location>
</feature>
<dbReference type="PIRSF" id="PIRSF036406">
    <property type="entry name" value="Hept_kin"/>
    <property type="match status" value="1"/>
</dbReference>
<sequence length="328" mass="36239">MIISKTPLRASFFGGGTDFSTYYENSKLGYGTVVSTALDMYVYITVNKKFDDSIRIVYSDNELVSNVDEVKHNIIREALKIVGIERGIEIVYMADIPLSNAGIGLASSSALAVGVLNALHVYKGEFVSQGVLAREACEIEINRLGQRIGIQDQFAVAHGGFNQYKFFSNGSVSVSPIVCRKDIVENLKKNLMLFYTGNTRDSREILNEQSDTIVEKTVMLDDLVNTTDCAVRALYDGNIDYWGTELDRTWNIKKKFAKGISNLLIDEMYNKAKSAGAIGGKILGAGGGGFMLLYVPQKKQDSVKKELADFRNIPFSCSNEGSKIVFYD</sequence>
<keyword evidence="4" id="KW-0067">ATP-binding</keyword>
<dbReference type="SUPFAM" id="SSF54211">
    <property type="entry name" value="Ribosomal protein S5 domain 2-like"/>
    <property type="match status" value="1"/>
</dbReference>
<keyword evidence="1" id="KW-0808">Transferase</keyword>
<evidence type="ECO:0000313" key="9">
    <source>
        <dbReference type="Proteomes" id="UP000283314"/>
    </source>
</evidence>
<evidence type="ECO:0000256" key="5">
    <source>
        <dbReference type="ARBA" id="ARBA00038121"/>
    </source>
</evidence>
<protein>
    <submittedName>
        <fullName evidence="8">GHMP kinase</fullName>
    </submittedName>
</protein>
<accession>A0A415LEU4</accession>
<evidence type="ECO:0000259" key="6">
    <source>
        <dbReference type="Pfam" id="PF00288"/>
    </source>
</evidence>
<dbReference type="GeneID" id="66466182"/>
<evidence type="ECO:0000259" key="7">
    <source>
        <dbReference type="Pfam" id="PF08544"/>
    </source>
</evidence>
<dbReference type="PRINTS" id="PR00960">
    <property type="entry name" value="LMBPPROTEIN"/>
</dbReference>